<dbReference type="Proteomes" id="UP001652582">
    <property type="component" value="Chromosome 3"/>
</dbReference>
<name>A0A6J1N8Y8_BICAN</name>
<dbReference type="CDD" id="cd16021">
    <property type="entry name" value="ALP_like"/>
    <property type="match status" value="1"/>
</dbReference>
<dbReference type="GO" id="GO:0005615">
    <property type="term" value="C:extracellular space"/>
    <property type="evidence" value="ECO:0007669"/>
    <property type="project" value="TreeGrafter"/>
</dbReference>
<dbReference type="RefSeq" id="XP_023941557.2">
    <property type="nucleotide sequence ID" value="XM_024085789.2"/>
</dbReference>
<dbReference type="InterPro" id="IPR017850">
    <property type="entry name" value="Alkaline_phosphatase_core_sf"/>
</dbReference>
<proteinExistence type="predicted"/>
<keyword evidence="1" id="KW-1133">Transmembrane helix</keyword>
<keyword evidence="2" id="KW-1185">Reference proteome</keyword>
<gene>
    <name evidence="3" type="primary">LOC112048302</name>
</gene>
<keyword evidence="1" id="KW-0472">Membrane</keyword>
<dbReference type="GeneID" id="112048302"/>
<reference evidence="3" key="1">
    <citation type="submission" date="2025-08" db="UniProtKB">
        <authorList>
            <consortium name="RefSeq"/>
        </authorList>
    </citation>
    <scope>IDENTIFICATION</scope>
</reference>
<evidence type="ECO:0000313" key="3">
    <source>
        <dbReference type="RefSeq" id="XP_023941557.2"/>
    </source>
</evidence>
<dbReference type="SUPFAM" id="SSF53649">
    <property type="entry name" value="Alkaline phosphatase-like"/>
    <property type="match status" value="1"/>
</dbReference>
<dbReference type="PANTHER" id="PTHR10974:SF1">
    <property type="entry name" value="FI08016P-RELATED"/>
    <property type="match status" value="1"/>
</dbReference>
<dbReference type="OrthoDB" id="413313at2759"/>
<feature type="transmembrane region" description="Helical" evidence="1">
    <location>
        <begin position="21"/>
        <end position="38"/>
    </location>
</feature>
<dbReference type="AlphaFoldDB" id="A0A6J1N8Y8"/>
<dbReference type="KEGG" id="bany:112048302"/>
<evidence type="ECO:0000313" key="2">
    <source>
        <dbReference type="Proteomes" id="UP001652582"/>
    </source>
</evidence>
<dbReference type="PANTHER" id="PTHR10974">
    <property type="entry name" value="FI08016P-RELATED"/>
    <property type="match status" value="1"/>
</dbReference>
<sequence length="662" mass="76833">MGQPIRTFVGRGNTAQIRLRYVFLVAIVFGGSFLFIFINNGIDILFLNNDINSVWKTHRYEVVSPDDTFTIKTTGCTIPGLNPFSDDIKKFIDRPKNIKPCHQSNISLLDNNETHIWIIKENLQHYYVPHNSNISCCYQSFYRPLAIADISSMDVDDRVKYEACIEFSNSIEVMNEFVKVSCIYKEEILYEQFFLFTPKKPFLSFKEDFLEIPQNQTGYNVIIVGIDAISRLNFYRTMPKTLSYLKKKGAIEFYGYNKVGDNTFPNLTPILLGMKDTDLKKTCWPNMRATFDNCPFIWDSFKDVGYYTALGEDTATLGTFNFEKFGFSRTPTDYYLHTFMHEAERYTGNNRDFNSYICMGNKYFYKVLLDYIGNLAMSLKTSKLFGFFWEVTMSHDYLNYPMAMDNNYELLLRKLDYTRYLEDTILIILSDHGIRWGEIRFTKQGRLEERLPLMHILLPDSFRKDFSFAYENMKLNSHRLTTPFDVYATLVDLINVEKIKNENIKARSASSYAFDRSISLFLPIPSNRTCKTADIDDHWCTCHKGQKIAIDSAEAYEAAASLMENLNTLIHGHPQCSRLTLLELIEVTEMLAGTPYESEIGWREFLVVVRTAPGNGVFEATLRHDARDWSLAGSISRLNMYGNQGHCIHHYQLKLYCYCQNE</sequence>
<dbReference type="Gene3D" id="3.40.720.10">
    <property type="entry name" value="Alkaline Phosphatase, subunit A"/>
    <property type="match status" value="1"/>
</dbReference>
<evidence type="ECO:0000256" key="1">
    <source>
        <dbReference type="SAM" id="Phobius"/>
    </source>
</evidence>
<keyword evidence="1" id="KW-0812">Transmembrane</keyword>
<dbReference type="InterPro" id="IPR004245">
    <property type="entry name" value="DUF229"/>
</dbReference>
<dbReference type="Pfam" id="PF02995">
    <property type="entry name" value="DUF229"/>
    <property type="match status" value="1"/>
</dbReference>
<organism evidence="2 3">
    <name type="scientific">Bicyclus anynana</name>
    <name type="common">Squinting bush brown butterfly</name>
    <dbReference type="NCBI Taxonomy" id="110368"/>
    <lineage>
        <taxon>Eukaryota</taxon>
        <taxon>Metazoa</taxon>
        <taxon>Ecdysozoa</taxon>
        <taxon>Arthropoda</taxon>
        <taxon>Hexapoda</taxon>
        <taxon>Insecta</taxon>
        <taxon>Pterygota</taxon>
        <taxon>Neoptera</taxon>
        <taxon>Endopterygota</taxon>
        <taxon>Lepidoptera</taxon>
        <taxon>Glossata</taxon>
        <taxon>Ditrysia</taxon>
        <taxon>Papilionoidea</taxon>
        <taxon>Nymphalidae</taxon>
        <taxon>Satyrinae</taxon>
        <taxon>Satyrini</taxon>
        <taxon>Mycalesina</taxon>
        <taxon>Bicyclus</taxon>
    </lineage>
</organism>
<protein>
    <submittedName>
        <fullName evidence="3">Uncharacterized protein LOC112048302</fullName>
    </submittedName>
</protein>
<accession>A0A6J1N8Y8</accession>